<dbReference type="Proteomes" id="UP000664218">
    <property type="component" value="Unassembled WGS sequence"/>
</dbReference>
<dbReference type="PANTHER" id="PTHR33990">
    <property type="entry name" value="PROTEIN YJDN-RELATED"/>
    <property type="match status" value="1"/>
</dbReference>
<proteinExistence type="predicted"/>
<name>A0A939H9W6_9CLOT</name>
<dbReference type="InterPro" id="IPR028973">
    <property type="entry name" value="PhnB-like"/>
</dbReference>
<evidence type="ECO:0000259" key="1">
    <source>
        <dbReference type="Pfam" id="PF06983"/>
    </source>
</evidence>
<gene>
    <name evidence="2" type="ORF">J3A84_06210</name>
</gene>
<dbReference type="AlphaFoldDB" id="A0A939H9W6"/>
<evidence type="ECO:0000313" key="2">
    <source>
        <dbReference type="EMBL" id="MBO1264618.1"/>
    </source>
</evidence>
<evidence type="ECO:0000313" key="3">
    <source>
        <dbReference type="Proteomes" id="UP000664218"/>
    </source>
</evidence>
<keyword evidence="3" id="KW-1185">Reference proteome</keyword>
<dbReference type="Gene3D" id="3.30.720.100">
    <property type="match status" value="1"/>
</dbReference>
<dbReference type="SUPFAM" id="SSF54593">
    <property type="entry name" value="Glyoxalase/Bleomycin resistance protein/Dihydroxybiphenyl dioxygenase"/>
    <property type="match status" value="2"/>
</dbReference>
<feature type="domain" description="PhnB-like" evidence="1">
    <location>
        <begin position="134"/>
        <end position="253"/>
    </location>
</feature>
<sequence>MQKIVPHFWYDKEALDAAQLYISLFEDSKLNGTQILPDTPSGDAMIVDFDLAGMNFNALSGGPFFRLNPSISLMVACRDKEEVDRLHQALREGGQDLMPLDTYPFSPWYAWIEDRYGLSWQLMLTEDYESVPRIRPVLLFAGDALGKAEDFIETSLSLFPHSEKGEVSYYHPEEPHHEKARINYGEITIKGFPLVVMDHGEGGDFTFNEAFSLIVNCKDQAEIDYYWDRLSHVPEAEQCGWLKDQQGISWQIVPEDMNRILFEGTEEEIRRITEAFLKMKKLDLIELDLARIGEEALR</sequence>
<dbReference type="Gene3D" id="3.30.720.110">
    <property type="match status" value="1"/>
</dbReference>
<organism evidence="2 3">
    <name type="scientific">Proteiniclasticum aestuarii</name>
    <dbReference type="NCBI Taxonomy" id="2817862"/>
    <lineage>
        <taxon>Bacteria</taxon>
        <taxon>Bacillati</taxon>
        <taxon>Bacillota</taxon>
        <taxon>Clostridia</taxon>
        <taxon>Eubacteriales</taxon>
        <taxon>Clostridiaceae</taxon>
        <taxon>Proteiniclasticum</taxon>
    </lineage>
</organism>
<dbReference type="Gene3D" id="3.10.180.10">
    <property type="entry name" value="2,3-Dihydroxybiphenyl 1,2-Dioxygenase, domain 1"/>
    <property type="match status" value="1"/>
</dbReference>
<comment type="caution">
    <text evidence="2">The sequence shown here is derived from an EMBL/GenBank/DDBJ whole genome shotgun (WGS) entry which is preliminary data.</text>
</comment>
<reference evidence="2" key="1">
    <citation type="submission" date="2021-03" db="EMBL/GenBank/DDBJ databases">
        <title>Proteiniclasticum marinus sp. nov., isolated from tidal flat sediment.</title>
        <authorList>
            <person name="Namirimu T."/>
            <person name="Yang J.-A."/>
            <person name="Yang S.-H."/>
            <person name="Kim Y.-J."/>
            <person name="Kwon K.K."/>
        </authorList>
    </citation>
    <scope>NUCLEOTIDE SEQUENCE</scope>
    <source>
        <strain evidence="2">SCR006</strain>
    </source>
</reference>
<dbReference type="InterPro" id="IPR029068">
    <property type="entry name" value="Glyas_Bleomycin-R_OHBP_Dase"/>
</dbReference>
<dbReference type="EMBL" id="JAFNJU010000004">
    <property type="protein sequence ID" value="MBO1264618.1"/>
    <property type="molecule type" value="Genomic_DNA"/>
</dbReference>
<dbReference type="CDD" id="cd06588">
    <property type="entry name" value="PhnB_like"/>
    <property type="match status" value="2"/>
</dbReference>
<dbReference type="RefSeq" id="WP_207599138.1">
    <property type="nucleotide sequence ID" value="NZ_JAFNJU010000004.1"/>
</dbReference>
<dbReference type="Pfam" id="PF06983">
    <property type="entry name" value="3-dmu-9_3-mt"/>
    <property type="match status" value="2"/>
</dbReference>
<feature type="domain" description="PhnB-like" evidence="1">
    <location>
        <begin position="2"/>
        <end position="122"/>
    </location>
</feature>
<accession>A0A939H9W6</accession>
<protein>
    <submittedName>
        <fullName evidence="2">VOC family protein</fullName>
    </submittedName>
</protein>